<dbReference type="InterPro" id="IPR002859">
    <property type="entry name" value="PKD/REJ-like"/>
</dbReference>
<keyword evidence="9" id="KW-0969">Cilium</keyword>
<dbReference type="GO" id="GO:0005929">
    <property type="term" value="C:cilium"/>
    <property type="evidence" value="ECO:0007669"/>
    <property type="project" value="UniProtKB-SubCell"/>
</dbReference>
<evidence type="ECO:0000313" key="21">
    <source>
        <dbReference type="Proteomes" id="UP000549394"/>
    </source>
</evidence>
<keyword evidence="11" id="KW-0325">Glycoprotein</keyword>
<dbReference type="InterPro" id="IPR036392">
    <property type="entry name" value="PLAT/LH2_dom_sf"/>
</dbReference>
<feature type="compositionally biased region" description="Polar residues" evidence="14">
    <location>
        <begin position="1907"/>
        <end position="1927"/>
    </location>
</feature>
<evidence type="ECO:0000256" key="3">
    <source>
        <dbReference type="ARBA" id="ARBA00007200"/>
    </source>
</evidence>
<feature type="chain" id="PRO_5029617326" evidence="16">
    <location>
        <begin position="22"/>
        <end position="3333"/>
    </location>
</feature>
<dbReference type="SUPFAM" id="SSF49299">
    <property type="entry name" value="PKD domain"/>
    <property type="match status" value="6"/>
</dbReference>
<dbReference type="CDD" id="cd23590">
    <property type="entry name" value="TFP_LU_ECD_Bou"/>
    <property type="match status" value="1"/>
</dbReference>
<dbReference type="InterPro" id="IPR000601">
    <property type="entry name" value="PKD_dom"/>
</dbReference>
<keyword evidence="5 15" id="KW-0812">Transmembrane</keyword>
<proteinExistence type="inferred from homology"/>
<evidence type="ECO:0000256" key="13">
    <source>
        <dbReference type="PROSITE-ProRule" id="PRU00152"/>
    </source>
</evidence>
<dbReference type="InterPro" id="IPR046338">
    <property type="entry name" value="GAIN_dom_sf"/>
</dbReference>
<organism evidence="20 21">
    <name type="scientific">Dimorphilus gyrociliatus</name>
    <dbReference type="NCBI Taxonomy" id="2664684"/>
    <lineage>
        <taxon>Eukaryota</taxon>
        <taxon>Metazoa</taxon>
        <taxon>Spiralia</taxon>
        <taxon>Lophotrochozoa</taxon>
        <taxon>Annelida</taxon>
        <taxon>Polychaeta</taxon>
        <taxon>Polychaeta incertae sedis</taxon>
        <taxon>Dinophilidae</taxon>
        <taxon>Dimorphilus</taxon>
    </lineage>
</organism>
<evidence type="ECO:0000256" key="7">
    <source>
        <dbReference type="ARBA" id="ARBA00022737"/>
    </source>
</evidence>
<dbReference type="Pfam" id="PF00801">
    <property type="entry name" value="PKD"/>
    <property type="match status" value="4"/>
</dbReference>
<dbReference type="InterPro" id="IPR013783">
    <property type="entry name" value="Ig-like_fold"/>
</dbReference>
<keyword evidence="6 16" id="KW-0732">Signal</keyword>
<dbReference type="GO" id="GO:0006816">
    <property type="term" value="P:calcium ion transport"/>
    <property type="evidence" value="ECO:0007669"/>
    <property type="project" value="TreeGrafter"/>
</dbReference>
<dbReference type="InterPro" id="IPR022409">
    <property type="entry name" value="PKD/Chitinase_dom"/>
</dbReference>
<keyword evidence="12" id="KW-0966">Cell projection</keyword>
<evidence type="ECO:0000259" key="17">
    <source>
        <dbReference type="PROSITE" id="PS50093"/>
    </source>
</evidence>
<feature type="transmembrane region" description="Helical" evidence="15">
    <location>
        <begin position="2942"/>
        <end position="2965"/>
    </location>
</feature>
<dbReference type="CDD" id="cd00146">
    <property type="entry name" value="PKD"/>
    <property type="match status" value="3"/>
</dbReference>
<dbReference type="Pfam" id="PF01477">
    <property type="entry name" value="PLAT"/>
    <property type="match status" value="1"/>
</dbReference>
<comment type="similarity">
    <text evidence="3">Belongs to the polycystin family.</text>
</comment>
<accession>A0A7I8V658</accession>
<dbReference type="Gene3D" id="2.60.220.50">
    <property type="match status" value="1"/>
</dbReference>
<evidence type="ECO:0000259" key="19">
    <source>
        <dbReference type="PROSITE" id="PS51111"/>
    </source>
</evidence>
<dbReference type="Pfam" id="PF17064">
    <property type="entry name" value="QVR"/>
    <property type="match status" value="1"/>
</dbReference>
<feature type="region of interest" description="Disordered" evidence="14">
    <location>
        <begin position="1884"/>
        <end position="1973"/>
    </location>
</feature>
<keyword evidence="10 15" id="KW-0472">Membrane</keyword>
<dbReference type="GO" id="GO:0032222">
    <property type="term" value="P:regulation of synaptic transmission, cholinergic"/>
    <property type="evidence" value="ECO:0007669"/>
    <property type="project" value="InterPro"/>
</dbReference>
<evidence type="ECO:0000256" key="5">
    <source>
        <dbReference type="ARBA" id="ARBA00022692"/>
    </source>
</evidence>
<evidence type="ECO:0000256" key="4">
    <source>
        <dbReference type="ARBA" id="ARBA00022475"/>
    </source>
</evidence>
<dbReference type="Gene3D" id="2.60.40.10">
    <property type="entry name" value="Immunoglobulins"/>
    <property type="match status" value="3"/>
</dbReference>
<dbReference type="InterPro" id="IPR046791">
    <property type="entry name" value="Polycystin_dom"/>
</dbReference>
<keyword evidence="4" id="KW-1003">Cell membrane</keyword>
<evidence type="ECO:0000256" key="9">
    <source>
        <dbReference type="ARBA" id="ARBA00023069"/>
    </source>
</evidence>
<evidence type="ECO:0000259" key="18">
    <source>
        <dbReference type="PROSITE" id="PS50095"/>
    </source>
</evidence>
<dbReference type="GO" id="GO:0005886">
    <property type="term" value="C:plasma membrane"/>
    <property type="evidence" value="ECO:0007669"/>
    <property type="project" value="UniProtKB-SubCell"/>
</dbReference>
<dbReference type="GO" id="GO:0030431">
    <property type="term" value="P:sleep"/>
    <property type="evidence" value="ECO:0007669"/>
    <property type="project" value="InterPro"/>
</dbReference>
<dbReference type="GO" id="GO:0005261">
    <property type="term" value="F:monoatomic cation channel activity"/>
    <property type="evidence" value="ECO:0007669"/>
    <property type="project" value="TreeGrafter"/>
</dbReference>
<feature type="domain" description="PLAT" evidence="18">
    <location>
        <begin position="2625"/>
        <end position="2746"/>
    </location>
</feature>
<feature type="domain" description="PKD" evidence="17">
    <location>
        <begin position="622"/>
        <end position="688"/>
    </location>
</feature>
<feature type="domain" description="PKD" evidence="17">
    <location>
        <begin position="1172"/>
        <end position="1219"/>
    </location>
</feature>
<evidence type="ECO:0000256" key="15">
    <source>
        <dbReference type="SAM" id="Phobius"/>
    </source>
</evidence>
<evidence type="ECO:0000256" key="12">
    <source>
        <dbReference type="ARBA" id="ARBA00023273"/>
    </source>
</evidence>
<feature type="domain" description="REJ" evidence="19">
    <location>
        <begin position="1599"/>
        <end position="2082"/>
    </location>
</feature>
<feature type="transmembrane region" description="Helical" evidence="15">
    <location>
        <begin position="2828"/>
        <end position="2850"/>
    </location>
</feature>
<protein>
    <submittedName>
        <fullName evidence="20">DgyrCDS535</fullName>
    </submittedName>
</protein>
<feature type="transmembrane region" description="Helical" evidence="15">
    <location>
        <begin position="3081"/>
        <end position="3101"/>
    </location>
</feature>
<feature type="compositionally biased region" description="Polar residues" evidence="14">
    <location>
        <begin position="1884"/>
        <end position="1899"/>
    </location>
</feature>
<dbReference type="OrthoDB" id="8188641at2759"/>
<feature type="transmembrane region" description="Helical" evidence="15">
    <location>
        <begin position="2790"/>
        <end position="2808"/>
    </location>
</feature>
<keyword evidence="21" id="KW-1185">Reference proteome</keyword>
<comment type="subcellular location">
    <subcellularLocation>
        <location evidence="2">Cell membrane</location>
        <topology evidence="2">Multi-pass membrane protein</topology>
    </subcellularLocation>
    <subcellularLocation>
        <location evidence="1">Cell projection</location>
        <location evidence="1">Cilium</location>
    </subcellularLocation>
</comment>
<dbReference type="Pfam" id="PF20519">
    <property type="entry name" value="Polycystin_dom"/>
    <property type="match status" value="1"/>
</dbReference>
<evidence type="ECO:0000256" key="2">
    <source>
        <dbReference type="ARBA" id="ARBA00004651"/>
    </source>
</evidence>
<dbReference type="InterPro" id="IPR014010">
    <property type="entry name" value="REJ_dom"/>
</dbReference>
<dbReference type="Gene3D" id="2.60.60.20">
    <property type="entry name" value="PLAT/LH2 domain"/>
    <property type="match status" value="1"/>
</dbReference>
<gene>
    <name evidence="20" type="ORF">DGYR_LOCUS527</name>
</gene>
<dbReference type="Pfam" id="PF02010">
    <property type="entry name" value="REJ"/>
    <property type="match status" value="1"/>
</dbReference>
<feature type="domain" description="PKD" evidence="17">
    <location>
        <begin position="1368"/>
        <end position="1420"/>
    </location>
</feature>
<dbReference type="SMART" id="SM00308">
    <property type="entry name" value="LH2"/>
    <property type="match status" value="1"/>
</dbReference>
<dbReference type="PROSITE" id="PS51111">
    <property type="entry name" value="REJ"/>
    <property type="match status" value="1"/>
</dbReference>
<evidence type="ECO:0000256" key="16">
    <source>
        <dbReference type="SAM" id="SignalP"/>
    </source>
</evidence>
<dbReference type="InterPro" id="IPR000203">
    <property type="entry name" value="GPS"/>
</dbReference>
<feature type="transmembrane region" description="Helical" evidence="15">
    <location>
        <begin position="2581"/>
        <end position="2601"/>
    </location>
</feature>
<dbReference type="PROSITE" id="PS50095">
    <property type="entry name" value="PLAT"/>
    <property type="match status" value="1"/>
</dbReference>
<dbReference type="PANTHER" id="PTHR46730:SF1">
    <property type="entry name" value="PLAT DOMAIN-CONTAINING PROTEIN"/>
    <property type="match status" value="1"/>
</dbReference>
<evidence type="ECO:0000313" key="20">
    <source>
        <dbReference type="EMBL" id="CAD5111203.1"/>
    </source>
</evidence>
<name>A0A7I8V658_9ANNE</name>
<dbReference type="SUPFAM" id="SSF49723">
    <property type="entry name" value="Lipase/lipooxygenase domain (PLAT/LH2 domain)"/>
    <property type="match status" value="1"/>
</dbReference>
<comment type="caution">
    <text evidence="20">The sequence shown here is derived from an EMBL/GenBank/DDBJ whole genome shotgun (WGS) entry which is preliminary data.</text>
</comment>
<dbReference type="Proteomes" id="UP000549394">
    <property type="component" value="Unassembled WGS sequence"/>
</dbReference>
<feature type="non-terminal residue" evidence="20">
    <location>
        <position position="1"/>
    </location>
</feature>
<feature type="domain" description="PKD" evidence="17">
    <location>
        <begin position="1540"/>
        <end position="1595"/>
    </location>
</feature>
<dbReference type="InterPro" id="IPR035986">
    <property type="entry name" value="PKD_dom_sf"/>
</dbReference>
<evidence type="ECO:0000256" key="8">
    <source>
        <dbReference type="ARBA" id="ARBA00022989"/>
    </source>
</evidence>
<feature type="transmembrane region" description="Helical" evidence="15">
    <location>
        <begin position="2977"/>
        <end position="3002"/>
    </location>
</feature>
<dbReference type="InterPro" id="IPR001024">
    <property type="entry name" value="PLAT/LH2_dom"/>
</dbReference>
<feature type="signal peptide" evidence="16">
    <location>
        <begin position="1"/>
        <end position="21"/>
    </location>
</feature>
<dbReference type="InterPro" id="IPR031424">
    <property type="entry name" value="QVR-like"/>
</dbReference>
<evidence type="ECO:0000256" key="11">
    <source>
        <dbReference type="ARBA" id="ARBA00023180"/>
    </source>
</evidence>
<evidence type="ECO:0000256" key="1">
    <source>
        <dbReference type="ARBA" id="ARBA00004138"/>
    </source>
</evidence>
<keyword evidence="8 15" id="KW-1133">Transmembrane helix</keyword>
<dbReference type="EMBL" id="CAJFCJ010000001">
    <property type="protein sequence ID" value="CAD5111203.1"/>
    <property type="molecule type" value="Genomic_DNA"/>
</dbReference>
<dbReference type="PANTHER" id="PTHR46730">
    <property type="entry name" value="POLYCYSTIN-1"/>
    <property type="match status" value="1"/>
</dbReference>
<comment type="caution">
    <text evidence="13">Lacks conserved residue(s) required for the propagation of feature annotation.</text>
</comment>
<evidence type="ECO:0000256" key="10">
    <source>
        <dbReference type="ARBA" id="ARBA00023136"/>
    </source>
</evidence>
<feature type="compositionally biased region" description="Basic and acidic residues" evidence="14">
    <location>
        <begin position="1933"/>
        <end position="1956"/>
    </location>
</feature>
<evidence type="ECO:0000256" key="6">
    <source>
        <dbReference type="ARBA" id="ARBA00022729"/>
    </source>
</evidence>
<sequence>MDTKSLYSLLLFLSLAIIGESLNCYQCDSAKDPDCKEFFDHAHKDELLIKPTECKVDAAAYCLKTTGVWGGVVGTTRFCSSRGMGNQCQYVTYPDHDRTYRASAWHIGCVNVSEFADGTNVSNASQLIECFQDCTQKNFTYVLVGSDNRCSCRRWNGSSDVKTCSERCPLQVGLSLPCGGTAALYTVRLPRLSRINIAPSSGDKAFAILVGFEREIEDGLPDDSASGWRIIQLSWQWRSCGQVAGNGSRIVATPQTAITFDAPSCGQLSVDLLARTELSELRSKANFSFKTHYLSIVDLDLANKTATSCSPVENVATALVGESLILEADADTGRNLNWIWRINGKEIRSTNCSRCLTDRLAFSPPRIGEYNVRVEVRSGELLVHSALSLMALERQVVNVSLTAPSSVHSVNSTVHLAFDIYTASIEGASLVIDSGDGSSIKLTSSDLRHSQSNYTRTCHLRKTIELRYSTAGKYRPRLLFYSPFVADVNITVDRDLIIESKLPPVRIDGENYIALGRASIFQARISNGYKDLSRVKFEWKILTLDNEIIYSFTSNSNPKLSWTPNWARVVLIKCIASNGVSRQLAEISVKIEEPVANPKLLLSPTRYALVDSYITVTASVTTGTDLTFEWDFGNGKTLIDSSVFGKISRRRLSYSEASHYKISVKISNKVSRATVSSIVEIQDSVAGLTVHPSHFVVASGFNGFSLLVKILEGTSPMVKAATNGWIFHESRKITNGTAKISHIFLKSGTHSVEVTVFNHVSTKTQVLYVEVEDTIPDDIQVAVVNALTSGYFNIFAAIFNGQLNEDCPRASKANLLWRNDAKYEWTYNNKTTTSKSPLFQPVILPDRSTANVSLQASNKVSKVVSSTGCPIHPVLDTPCLAHKAFEVVGKPVSFRLLIIPKSNILVSYGDGEKQELMFSTDIQFQHSYKKPGIYQVTAEFKGSKIKMVQSLVHIQEPIGKADLKGPSALSINSSETVNFTYVVLAEFATDLLYKWTIGTVSFPWTSRNKMTAVFQTKGPHAITVIVKNDVSQRVLERIVQVQYPINSVRLRVEPVVLGQMSLFTLIIKGTNNFTLNMNFGDDTKLKKDSFSLNSTRGLGLGEDSSFTYFVRHQYKNVGTFGVRAFVSNLVDRTWISTTATVEEAIGNISLQAVPSDLYIDRELGIQVTATVGSGKDLAFEWDMNDLTGADDIFGNATSSTVRKVYQLTGAYEIKVCVTSRLQLKGVCRSLPYKVVMMDPIKNVEAYVSIHFLEGNDTVIGIPFRDSIDPSVSGVSDPVQFQVIMQSGTDVRILVNFGDNQSLSDDINGNIHTAGVYSVSINASNQLGSAMLKGTIKVQREPEQLTVDVNSKTVLLGNATWIRASVARGSNVSYTIDWQDGKVDEGSVSSHVYETTGIYQVTVTAQNLVGIITETVVIRVQKRLIGIQLTGPNVVPIGELVRFEVETRPPSDKTLVKYYSWNVNGGATEQLTAIPLFTFIYNTPNEHLVVAKATNDFGSVTSDPFRVRVMARISTDLTIRLQNTAKIVGEKISFVAWHYFGSDVQYVWNFGDSSDNLTTTSREVWRIFNEEKKYVVSVIARNPLGEVTTSVDVFVTREHCLLPEVKVLGLTNSKVARSKELIIETRVSINCSISEVAKFSWSVCNATSGTAVDIGCISNNLLKEKDLILPPGCLNYGNYTFDLHVSLNDTIIVSRARTFRQIVPSKLISNIKGGTRRDFNRNETIIIDSSDSYDPDELNGSLTFKWSCYSLNDLAAGCFIDSKVDINSFGNEVLNLNGSLFHSNTSEFVLNVTISKYGRRSTWNSQVIRFVSSGNIDVYIKCQSCLSPQINANDRLVLVANHENIDNVVYEWNLFEVPSGKKPILVDDQSRCILADGSSYFNYEHGNQTTESSNGSNTTKAPGREDFTTATTVDYNKANEQTTISSWSEFKIPNIKERPSGRRRPEELPTDGQRPEPEPLPEEGSPPGDGAVDDHKPVIIKEHVLRKRKLQINIRNDHTTTGLRGKLLVIKENFLKPDDEYLVEVSISERSTGRKGSALFYLKVNDSPMLGICKLDKDSGVEMETWFILHCTGWKDEDYPLHYGLSYTSSENNEVTVPVYQGLDQSIAFQLPAGLNRLHPSIMDDNGAKTYICQISINVSKSEKKIEAIATDNHLVSLVSKGDRLAVRSYAQLVATALNRRQTDATDTRHQLVSTLDKLPCRTQFELKQTATALAETTTNGLREESAALTLRVLERTTTELYRLAAGSNKLEDGIIAESLVAASNVLSSTNKTVVIEEATKLLEGALLNADVMLRTPGEAAVGRQTASLSTLAGRYAVLPNVVRATDHSAFFLPPTSTFSFGRSSCLQAHLVYYESNPYSRLLDGSVSSLTLFQCDENSESATPREVTVKNLKKEIVVELPTTSKDQKLPARSGPFTLDRRKLNIHRVPAFEHRVLRVRLELEGLKDGEIGFDIKLVASRNTSNHAQATQVVSKDSGVPDEQSAYFIAVVEASLNSKTPHVDQVNTRTYHLRTWWASCVWRTPEFTWSSQGCRVLSSSTPEKTLCGCNHLTSFATPLNFAPNTVKQFDLEDLFDLKTNPLPLGFLLSVLTLYSICLFICISLDRRSSQKAQDEAIELADNGSGDESMYILCVETGARPSAGTSATVSVCLHGDRGCTETRRLATGQDENEESIFKRNSRNFFVLTSTQHIGTLYKVHIWHDNDGRNPSWFLSRVVVFDATEERTYCFPCERWLAAHKQDGHVEVHLNAMEKAPGFWRVIKWKIEGYSTDYHLWLSLCAKSPTQRFTRAQRLSVCLALFSTYMALSAAFYKPIPPELRAHTGLIDLSYRSLIVGVLTPFVAAPVNLLLILLFRRTVVKMEIKKEYQESGNGEDGVKNDDEETIAAANSLPSIFDETLISWQKLQQWAEKQWLKMNGDSEDEPIVAPTDTLHVETRFVRCWLPRCTLYIAWFLCLTVIGLSCATVVLFTMQFGKSKAIQWLQSVVFSLISCVFVLHPLLILLLALRIAYKYGNSLKAYESIDDKDLFSKIVRRSKSPKKVTFDLDQAYDDRKKSRQLRYIRPPKEDKLAKSRKKLVKESATIRFVKKCANVSLILILTCLIAFGKDKTAIYNLNRTLSSQFDPSVLNKISTTWWHHARNSMQNAFDTQAVWHLIGRPVLTQWHNRPIDEGCNLPFDYRNLCNAKVRKNLSTPLNDRKFNDDYPIWFRNRYYGKSDYGQRLGKNLTESIEKLDRLQKEKWIDDRTSAVALQFTLIHAPTSLFSTVKLITERPPTGKASCFVQISTTYLYKYISYWDNFVLACELILILVIVYKIKDEIVLLSTSGKNYIKNLSNCLN</sequence>
<dbReference type="SMART" id="SM00089">
    <property type="entry name" value="PKD"/>
    <property type="match status" value="7"/>
</dbReference>
<reference evidence="20 21" key="1">
    <citation type="submission" date="2020-08" db="EMBL/GenBank/DDBJ databases">
        <authorList>
            <person name="Hejnol A."/>
        </authorList>
    </citation>
    <scope>NUCLEOTIDE SEQUENCE [LARGE SCALE GENOMIC DNA]</scope>
</reference>
<evidence type="ECO:0000256" key="14">
    <source>
        <dbReference type="SAM" id="MobiDB-lite"/>
    </source>
</evidence>
<dbReference type="PROSITE" id="PS50093">
    <property type="entry name" value="PKD"/>
    <property type="match status" value="4"/>
</dbReference>
<keyword evidence="7" id="KW-0677">Repeat</keyword>
<dbReference type="Pfam" id="PF01825">
    <property type="entry name" value="GPS"/>
    <property type="match status" value="1"/>
</dbReference>